<proteinExistence type="predicted"/>
<evidence type="ECO:0000313" key="4">
    <source>
        <dbReference type="EMBL" id="MBE3639774.1"/>
    </source>
</evidence>
<dbReference type="EMBL" id="JACVXA010000058">
    <property type="protein sequence ID" value="MBE3639774.1"/>
    <property type="molecule type" value="Genomic_DNA"/>
</dbReference>
<protein>
    <submittedName>
        <fullName evidence="4">Peptidoglycan DD-metalloendopeptidase family protein</fullName>
    </submittedName>
</protein>
<evidence type="ECO:0000313" key="5">
    <source>
        <dbReference type="Proteomes" id="UP000609121"/>
    </source>
</evidence>
<feature type="domain" description="M23ase beta-sheet core" evidence="3">
    <location>
        <begin position="240"/>
        <end position="308"/>
    </location>
</feature>
<keyword evidence="2" id="KW-0732">Signal</keyword>
<comment type="caution">
    <text evidence="4">The sequence shown here is derived from an EMBL/GenBank/DDBJ whole genome shotgun (WGS) entry which is preliminary data.</text>
</comment>
<accession>A0A8J6Z8C5</accession>
<dbReference type="Proteomes" id="UP000609121">
    <property type="component" value="Unassembled WGS sequence"/>
</dbReference>
<dbReference type="Pfam" id="PF01551">
    <property type="entry name" value="Peptidase_M23"/>
    <property type="match status" value="1"/>
</dbReference>
<dbReference type="SUPFAM" id="SSF51261">
    <property type="entry name" value="Duplicated hybrid motif"/>
    <property type="match status" value="1"/>
</dbReference>
<feature type="chain" id="PRO_5035171886" evidence="2">
    <location>
        <begin position="23"/>
        <end position="366"/>
    </location>
</feature>
<feature type="signal peptide" evidence="2">
    <location>
        <begin position="1"/>
        <end position="22"/>
    </location>
</feature>
<keyword evidence="5" id="KW-1185">Reference proteome</keyword>
<feature type="coiled-coil region" evidence="1">
    <location>
        <begin position="148"/>
        <end position="175"/>
    </location>
</feature>
<dbReference type="InterPro" id="IPR011055">
    <property type="entry name" value="Dup_hybrid_motif"/>
</dbReference>
<dbReference type="InterPro" id="IPR016047">
    <property type="entry name" value="M23ase_b-sheet_dom"/>
</dbReference>
<dbReference type="RefSeq" id="WP_193184786.1">
    <property type="nucleotide sequence ID" value="NZ_JACVXA010000058.1"/>
</dbReference>
<evidence type="ECO:0000259" key="3">
    <source>
        <dbReference type="Pfam" id="PF01551"/>
    </source>
</evidence>
<evidence type="ECO:0000256" key="1">
    <source>
        <dbReference type="SAM" id="Coils"/>
    </source>
</evidence>
<gene>
    <name evidence="4" type="ORF">ICN82_16345</name>
</gene>
<evidence type="ECO:0000256" key="2">
    <source>
        <dbReference type="SAM" id="SignalP"/>
    </source>
</evidence>
<sequence length="366" mass="37494">MSPRRFAPAAALLCLWAGLAAAAPGPWEQEVAEAARAVTAAESGGLSVRLAAMTRLIAAQEDGQAQLRTRLALLGAEEEKLASGLAQEEDRTARLLAALERLGDAEAPLPLLHPQGALAAARAATMTGDVVAALSAERAALSARLDHVQGLRQAAQDASARLDALRDETAAARQAMIDAAAQGRPLPAAFDSESAAAQAAALGISDLTGLGARLGPERPSGAAPSDLPLPVEALPVAEGDGWRMKAGYGTLVSAPAAGHVLYAGPLRGHRLVMVIELAPGRTLSLAGLGRVLLRSGDPVAPGQPLGFLPDAPPAAMAAQESHGNVTPAPFTSGDLPGDTLYMETRDANRPADPALWFAAEEDKRPK</sequence>
<dbReference type="AlphaFoldDB" id="A0A8J6Z8C5"/>
<organism evidence="4 5">
    <name type="scientific">Mangrovicoccus algicola</name>
    <dbReference type="NCBI Taxonomy" id="2771008"/>
    <lineage>
        <taxon>Bacteria</taxon>
        <taxon>Pseudomonadati</taxon>
        <taxon>Pseudomonadota</taxon>
        <taxon>Alphaproteobacteria</taxon>
        <taxon>Rhodobacterales</taxon>
        <taxon>Paracoccaceae</taxon>
        <taxon>Mangrovicoccus</taxon>
    </lineage>
</organism>
<keyword evidence="1" id="KW-0175">Coiled coil</keyword>
<name>A0A8J6Z8C5_9RHOB</name>
<dbReference type="Gene3D" id="2.70.70.10">
    <property type="entry name" value="Glucose Permease (Domain IIA)"/>
    <property type="match status" value="1"/>
</dbReference>
<reference evidence="4" key="1">
    <citation type="submission" date="2020-09" db="EMBL/GenBank/DDBJ databases">
        <title>A novel bacterium of genus Mangrovicoccus, isolated from South China Sea.</title>
        <authorList>
            <person name="Huang H."/>
            <person name="Mo K."/>
            <person name="Hu Y."/>
        </authorList>
    </citation>
    <scope>NUCLEOTIDE SEQUENCE</scope>
    <source>
        <strain evidence="4">HB182678</strain>
    </source>
</reference>